<evidence type="ECO:0000256" key="1">
    <source>
        <dbReference type="ARBA" id="ARBA00004370"/>
    </source>
</evidence>
<evidence type="ECO:0000256" key="2">
    <source>
        <dbReference type="ARBA" id="ARBA00009530"/>
    </source>
</evidence>
<evidence type="ECO:0000313" key="8">
    <source>
        <dbReference type="EMBL" id="THW75856.1"/>
    </source>
</evidence>
<dbReference type="Proteomes" id="UP000308802">
    <property type="component" value="Unassembled WGS sequence"/>
</dbReference>
<evidence type="ECO:0000256" key="4">
    <source>
        <dbReference type="ARBA" id="ARBA00022989"/>
    </source>
</evidence>
<evidence type="ECO:0000256" key="3">
    <source>
        <dbReference type="ARBA" id="ARBA00022692"/>
    </source>
</evidence>
<comment type="similarity">
    <text evidence="2">Belongs to the UPF0057 (PMP3) family.</text>
</comment>
<comment type="caution">
    <text evidence="8">The sequence shown here is derived from an EMBL/GenBank/DDBJ whole genome shotgun (WGS) entry which is preliminary data.</text>
</comment>
<gene>
    <name evidence="8" type="ORF">D6D19_03658</name>
</gene>
<comment type="subcellular location">
    <subcellularLocation>
        <location evidence="1">Membrane</location>
    </subcellularLocation>
</comment>
<feature type="transmembrane region" description="Helical" evidence="7">
    <location>
        <begin position="56"/>
        <end position="72"/>
    </location>
</feature>
<keyword evidence="3 7" id="KW-0812">Transmembrane</keyword>
<dbReference type="PANTHER" id="PTHR21659:SF57">
    <property type="entry name" value="PLASMA MEMBRANE PROTEOLIPID 31"/>
    <property type="match status" value="1"/>
</dbReference>
<accession>A0A4S9A9H7</accession>
<feature type="region of interest" description="Disordered" evidence="6">
    <location>
        <begin position="132"/>
        <end position="198"/>
    </location>
</feature>
<dbReference type="GO" id="GO:0016020">
    <property type="term" value="C:membrane"/>
    <property type="evidence" value="ECO:0007669"/>
    <property type="project" value="UniProtKB-SubCell"/>
</dbReference>
<dbReference type="PANTHER" id="PTHR21659">
    <property type="entry name" value="HYDROPHOBIC PROTEIN RCI2 LOW TEMPERATURE AND SALT RESPONSIVE PROTEIN LTI6 -RELATED"/>
    <property type="match status" value="1"/>
</dbReference>
<evidence type="ECO:0000256" key="7">
    <source>
        <dbReference type="SAM" id="Phobius"/>
    </source>
</evidence>
<reference evidence="8 9" key="1">
    <citation type="submission" date="2018-10" db="EMBL/GenBank/DDBJ databases">
        <title>Fifty Aureobasidium pullulans genomes reveal a recombining polyextremotolerant generalist.</title>
        <authorList>
            <person name="Gostincar C."/>
            <person name="Turk M."/>
            <person name="Zajc J."/>
            <person name="Gunde-Cimerman N."/>
        </authorList>
    </citation>
    <scope>NUCLEOTIDE SEQUENCE [LARGE SCALE GENOMIC DNA]</scope>
    <source>
        <strain evidence="8 9">EXF-10659</strain>
    </source>
</reference>
<name>A0A4S9A9H7_AURPU</name>
<dbReference type="PROSITE" id="PS01309">
    <property type="entry name" value="UPF0057"/>
    <property type="match status" value="1"/>
</dbReference>
<evidence type="ECO:0000313" key="9">
    <source>
        <dbReference type="Proteomes" id="UP000308802"/>
    </source>
</evidence>
<dbReference type="Pfam" id="PF01679">
    <property type="entry name" value="Pmp3"/>
    <property type="match status" value="1"/>
</dbReference>
<dbReference type="AlphaFoldDB" id="A0A4S9A9H7"/>
<protein>
    <submittedName>
        <fullName evidence="8">Putative stress response RCI peptide</fullName>
    </submittedName>
</protein>
<dbReference type="InterPro" id="IPR000612">
    <property type="entry name" value="PMP3"/>
</dbReference>
<dbReference type="EMBL" id="QZAO01000082">
    <property type="protein sequence ID" value="THW75856.1"/>
    <property type="molecule type" value="Genomic_DNA"/>
</dbReference>
<evidence type="ECO:0000256" key="5">
    <source>
        <dbReference type="ARBA" id="ARBA00023136"/>
    </source>
</evidence>
<keyword evidence="4 7" id="KW-1133">Transmembrane helix</keyword>
<organism evidence="8 9">
    <name type="scientific">Aureobasidium pullulans</name>
    <name type="common">Black yeast</name>
    <name type="synonym">Pullularia pullulans</name>
    <dbReference type="NCBI Taxonomy" id="5580"/>
    <lineage>
        <taxon>Eukaryota</taxon>
        <taxon>Fungi</taxon>
        <taxon>Dikarya</taxon>
        <taxon>Ascomycota</taxon>
        <taxon>Pezizomycotina</taxon>
        <taxon>Dothideomycetes</taxon>
        <taxon>Dothideomycetidae</taxon>
        <taxon>Dothideales</taxon>
        <taxon>Saccotheciaceae</taxon>
        <taxon>Aureobasidium</taxon>
    </lineage>
</organism>
<feature type="compositionally biased region" description="Polar residues" evidence="6">
    <location>
        <begin position="149"/>
        <end position="171"/>
    </location>
</feature>
<keyword evidence="5 7" id="KW-0472">Membrane</keyword>
<feature type="transmembrane region" description="Helical" evidence="7">
    <location>
        <begin position="84"/>
        <end position="103"/>
    </location>
</feature>
<evidence type="ECO:0000256" key="6">
    <source>
        <dbReference type="SAM" id="MobiDB-lite"/>
    </source>
</evidence>
<proteinExistence type="inferred from homology"/>
<sequence>MKSFEDSIVRVIAVGVRAFDEGNRFQSTFDPPPPSLKQQINTSDKLQTNNMCGSDIFLGFLAILFPPIAVWVKRGICSADSLINIALCCLGFFPGLLHAWYIISRYPDPTYEQVDQEPEGGRVTYYYVQQSHRPSVSSSRGPGYGTISGAPSNQPEGSQAQQYRQDQQMPSASKRDDAANPPTYAEAVKGNNKVQSHD</sequence>